<dbReference type="InterPro" id="IPR012674">
    <property type="entry name" value="Calycin"/>
</dbReference>
<keyword evidence="3" id="KW-1185">Reference proteome</keyword>
<proteinExistence type="inferred from homology"/>
<dbReference type="AlphaFoldDB" id="A0A2V3J2Y7"/>
<evidence type="ECO:0000313" key="3">
    <source>
        <dbReference type="Proteomes" id="UP000247409"/>
    </source>
</evidence>
<gene>
    <name evidence="2" type="ORF">BWQ96_01591</name>
</gene>
<dbReference type="Gene3D" id="2.40.128.20">
    <property type="match status" value="1"/>
</dbReference>
<keyword evidence="1 2" id="KW-0456">Lyase</keyword>
<dbReference type="OrthoDB" id="3841at2759"/>
<dbReference type="HAMAP" id="MF_01459">
    <property type="entry name" value="Chrphore_lyase_CpxS"/>
    <property type="match status" value="1"/>
</dbReference>
<evidence type="ECO:0000256" key="1">
    <source>
        <dbReference type="ARBA" id="ARBA00023239"/>
    </source>
</evidence>
<dbReference type="Pfam" id="PF09367">
    <property type="entry name" value="CpeS"/>
    <property type="match status" value="1"/>
</dbReference>
<comment type="caution">
    <text evidence="2">The sequence shown here is derived from an EMBL/GenBank/DDBJ whole genome shotgun (WGS) entry which is preliminary data.</text>
</comment>
<accession>A0A2V3J2Y7</accession>
<evidence type="ECO:0000313" key="2">
    <source>
        <dbReference type="EMBL" id="PXF48739.1"/>
    </source>
</evidence>
<reference evidence="2 3" key="1">
    <citation type="journal article" date="2018" name="Mol. Biol. Evol.">
        <title>Analysis of the draft genome of the red seaweed Gracilariopsis chorda provides insights into genome size evolution in Rhodophyta.</title>
        <authorList>
            <person name="Lee J."/>
            <person name="Yang E.C."/>
            <person name="Graf L."/>
            <person name="Yang J.H."/>
            <person name="Qiu H."/>
            <person name="Zel Zion U."/>
            <person name="Chan C.X."/>
            <person name="Stephens T.G."/>
            <person name="Weber A.P.M."/>
            <person name="Boo G.H."/>
            <person name="Boo S.M."/>
            <person name="Kim K.M."/>
            <person name="Shin Y."/>
            <person name="Jung M."/>
            <person name="Lee S.J."/>
            <person name="Yim H.S."/>
            <person name="Lee J.H."/>
            <person name="Bhattacharya D."/>
            <person name="Yoon H.S."/>
        </authorList>
    </citation>
    <scope>NUCLEOTIDE SEQUENCE [LARGE SCALE GENOMIC DNA]</scope>
    <source>
        <strain evidence="2 3">SKKU-2015</strain>
        <tissue evidence="2">Whole body</tissue>
    </source>
</reference>
<dbReference type="GO" id="GO:0016829">
    <property type="term" value="F:lyase activity"/>
    <property type="evidence" value="ECO:0007669"/>
    <property type="project" value="UniProtKB-KW"/>
</dbReference>
<organism evidence="2 3">
    <name type="scientific">Gracilariopsis chorda</name>
    <dbReference type="NCBI Taxonomy" id="448386"/>
    <lineage>
        <taxon>Eukaryota</taxon>
        <taxon>Rhodophyta</taxon>
        <taxon>Florideophyceae</taxon>
        <taxon>Rhodymeniophycidae</taxon>
        <taxon>Gracilariales</taxon>
        <taxon>Gracilariaceae</taxon>
        <taxon>Gracilariopsis</taxon>
    </lineage>
</organism>
<dbReference type="EMBL" id="NBIV01000012">
    <property type="protein sequence ID" value="PXF48739.1"/>
    <property type="molecule type" value="Genomic_DNA"/>
</dbReference>
<dbReference type="InterPro" id="IPR018536">
    <property type="entry name" value="CpcS/CpeS"/>
</dbReference>
<sequence length="224" mass="25026">MTSITTVQPAISIAKTGLPSSITFESSQQSLRAFSSYFECMTGTWNSERTYHYAPPDAKREDSQTTFDVVRLTPTQISEVLATNGDATASFSAHQQHNTHGFNVSFLTRMASQSELVRASTNLAFVPNSAHEAGLLCGNYYRDLGYEESAPIKATFTFECARMELTMTTFYTKVVSVDQISLINDTTRLRRIVNYRRPPDDTSFEEVVLVGFGIERKGEQRLVS</sequence>
<protein>
    <submittedName>
        <fullName evidence="2">Chromophore lyase CpcS/CpeS 1</fullName>
    </submittedName>
</protein>
<name>A0A2V3J2Y7_9FLOR</name>
<dbReference type="Proteomes" id="UP000247409">
    <property type="component" value="Unassembled WGS sequence"/>
</dbReference>